<evidence type="ECO:0000313" key="3">
    <source>
        <dbReference type="EMBL" id="GAA0369701.1"/>
    </source>
</evidence>
<dbReference type="InterPro" id="IPR013783">
    <property type="entry name" value="Ig-like_fold"/>
</dbReference>
<feature type="domain" description="Rhamnogalacturonan lyase family 11 C-terminal" evidence="2">
    <location>
        <begin position="95"/>
        <end position="596"/>
    </location>
</feature>
<organism evidence="3 4">
    <name type="scientific">Alkalibacterium iburiense</name>
    <dbReference type="NCBI Taxonomy" id="290589"/>
    <lineage>
        <taxon>Bacteria</taxon>
        <taxon>Bacillati</taxon>
        <taxon>Bacillota</taxon>
        <taxon>Bacilli</taxon>
        <taxon>Lactobacillales</taxon>
        <taxon>Carnobacteriaceae</taxon>
        <taxon>Alkalibacterium</taxon>
    </lineage>
</organism>
<sequence length="612" mass="69041">MSDKQVQLEYLNRGLIAVKTDDGILVRWRITIDEFSETYYELYRDEELIATLTKEENSNYLDTDGTLDSQYHVQSFNGEQVNTSETVQVLENPFFDIPMDKPEGGVTPDGIEYSYTANDLSVGDVNGDGIYEIFVKWYPTNAKDNAHSGHTGNTLIDCYTLTGEKLWRIDLGRNIRSGAHYTQFLVFDYDGDGIAEMVCKTADGTIDGTGNVIGDKEKDYRNSEGFVGEGPEYLTLFDGKTGAALDTIPYNPPRGEPGSWGDYEWNREDRYLGGVAYLDGEKPSAIVCRGYYTRAVVVAYDVIDKKLVEKWTIDSDQGYPELAGQGAHSLSIADVDQDGYDEIIYGAAVIDHDGTLLYSTGIGHGDALHVGNFDIERDGLEIFMTHEQTPNEHGFEIHDAKTGEILFSIPSPDEDIGRGVAADIDPRYKGVQLWGYAPEGPLRVKGTESYYTVKGEVIDGPILPANFVIWWTGDLGREILDHEYNPETGDGVGTILKWDWDNKKIDTLLYAEGTKSNNYTKGNPNLQADLFGDWREEVIWRLDDSSALRVFTTSYYSKHRFYTLMHDKMYRVAIAWQNVAYNQPPHPSFYIGYDKEYINIPMPSYKLIRKQD</sequence>
<gene>
    <name evidence="3" type="primary">rhgX</name>
    <name evidence="3" type="ORF">GCM10008932_21640</name>
</gene>
<dbReference type="EMBL" id="BAAACW010000142">
    <property type="protein sequence ID" value="GAA0369701.1"/>
    <property type="molecule type" value="Genomic_DNA"/>
</dbReference>
<dbReference type="InterPro" id="IPR028994">
    <property type="entry name" value="Integrin_alpha_N"/>
</dbReference>
<dbReference type="Pfam" id="PF21348">
    <property type="entry name" value="RGL11_C"/>
    <property type="match status" value="1"/>
</dbReference>
<accession>A0ABP3HG92</accession>
<comment type="caution">
    <text evidence="3">The sequence shown here is derived from an EMBL/GenBank/DDBJ whole genome shotgun (WGS) entry which is preliminary data.</text>
</comment>
<dbReference type="RefSeq" id="WP_343756551.1">
    <property type="nucleotide sequence ID" value="NZ_BAAACW010000142.1"/>
</dbReference>
<keyword evidence="4" id="KW-1185">Reference proteome</keyword>
<evidence type="ECO:0000259" key="1">
    <source>
        <dbReference type="Pfam" id="PF18370"/>
    </source>
</evidence>
<dbReference type="SUPFAM" id="SSF69318">
    <property type="entry name" value="Integrin alpha N-terminal domain"/>
    <property type="match status" value="1"/>
</dbReference>
<dbReference type="Pfam" id="PF18370">
    <property type="entry name" value="RGI_lyase"/>
    <property type="match status" value="1"/>
</dbReference>
<dbReference type="Proteomes" id="UP001501166">
    <property type="component" value="Unassembled WGS sequence"/>
</dbReference>
<dbReference type="CDD" id="cd10318">
    <property type="entry name" value="RGL11"/>
    <property type="match status" value="1"/>
</dbReference>
<dbReference type="InterPro" id="IPR049366">
    <property type="entry name" value="RGL11_C"/>
</dbReference>
<name>A0ABP3HG92_9LACT</name>
<feature type="domain" description="Rhamnogalacturonan I lyase beta-sheet" evidence="1">
    <location>
        <begin position="7"/>
        <end position="89"/>
    </location>
</feature>
<protein>
    <submittedName>
        <fullName evidence="3">Rhamnogalacturonan exolyase</fullName>
    </submittedName>
</protein>
<evidence type="ECO:0000313" key="4">
    <source>
        <dbReference type="Proteomes" id="UP001501166"/>
    </source>
</evidence>
<evidence type="ECO:0000259" key="2">
    <source>
        <dbReference type="Pfam" id="PF21348"/>
    </source>
</evidence>
<reference evidence="4" key="1">
    <citation type="journal article" date="2019" name="Int. J. Syst. Evol. Microbiol.">
        <title>The Global Catalogue of Microorganisms (GCM) 10K type strain sequencing project: providing services to taxonomists for standard genome sequencing and annotation.</title>
        <authorList>
            <consortium name="The Broad Institute Genomics Platform"/>
            <consortium name="The Broad Institute Genome Sequencing Center for Infectious Disease"/>
            <person name="Wu L."/>
            <person name="Ma J."/>
        </authorList>
    </citation>
    <scope>NUCLEOTIDE SEQUENCE [LARGE SCALE GENOMIC DNA]</scope>
    <source>
        <strain evidence="4">JCM 12662</strain>
    </source>
</reference>
<dbReference type="InterPro" id="IPR034641">
    <property type="entry name" value="RGL11"/>
</dbReference>
<dbReference type="PANTHER" id="PTHR43118:SF1">
    <property type="entry name" value="RHAMNOGALACTURONAN LYASE (EUROFUNG)"/>
    <property type="match status" value="1"/>
</dbReference>
<proteinExistence type="predicted"/>
<dbReference type="Gene3D" id="2.60.40.10">
    <property type="entry name" value="Immunoglobulins"/>
    <property type="match status" value="1"/>
</dbReference>
<dbReference type="PANTHER" id="PTHR43118">
    <property type="entry name" value="RHAMNOGALACTURONAN LYASE (EUROFUNG)"/>
    <property type="match status" value="1"/>
</dbReference>
<dbReference type="InterPro" id="IPR041624">
    <property type="entry name" value="RGI_lyase"/>
</dbReference>